<dbReference type="AlphaFoldDB" id="G0N1Z7"/>
<organism evidence="4">
    <name type="scientific">Caenorhabditis brenneri</name>
    <name type="common">Nematode worm</name>
    <dbReference type="NCBI Taxonomy" id="135651"/>
    <lineage>
        <taxon>Eukaryota</taxon>
        <taxon>Metazoa</taxon>
        <taxon>Ecdysozoa</taxon>
        <taxon>Nematoda</taxon>
        <taxon>Chromadorea</taxon>
        <taxon>Rhabditida</taxon>
        <taxon>Rhabditina</taxon>
        <taxon>Rhabditomorpha</taxon>
        <taxon>Rhabditoidea</taxon>
        <taxon>Rhabditidae</taxon>
        <taxon>Peloderinae</taxon>
        <taxon>Caenorhabditis</taxon>
    </lineage>
</organism>
<keyword evidence="2" id="KW-0812">Transmembrane</keyword>
<keyword evidence="4" id="KW-1185">Reference proteome</keyword>
<dbReference type="Proteomes" id="UP000008068">
    <property type="component" value="Unassembled WGS sequence"/>
</dbReference>
<dbReference type="HOGENOM" id="CLU_2252416_0_0_1"/>
<keyword evidence="2" id="KW-0472">Membrane</keyword>
<sequence length="104" mass="12152">MPPVNRKPRNLGRRNTRTHDHRNAPPAPPAPNFLQRIGAYLPYLIFAITCMIVILEYTIGHLMENHEQRMTATRELIEKAAHDKSSRIQMMGMVNDWKRFTEEV</sequence>
<evidence type="ECO:0000256" key="2">
    <source>
        <dbReference type="SAM" id="Phobius"/>
    </source>
</evidence>
<gene>
    <name evidence="3" type="ORF">CAEBREN_05852</name>
</gene>
<protein>
    <recommendedName>
        <fullName evidence="5">Nematode cuticle collagen N-terminal domain-containing protein</fullName>
    </recommendedName>
</protein>
<dbReference type="InParanoid" id="G0N1Z7"/>
<evidence type="ECO:0000313" key="4">
    <source>
        <dbReference type="Proteomes" id="UP000008068"/>
    </source>
</evidence>
<evidence type="ECO:0000256" key="1">
    <source>
        <dbReference type="SAM" id="MobiDB-lite"/>
    </source>
</evidence>
<proteinExistence type="predicted"/>
<keyword evidence="2" id="KW-1133">Transmembrane helix</keyword>
<dbReference type="EMBL" id="GL379828">
    <property type="protein sequence ID" value="EGT50361.1"/>
    <property type="molecule type" value="Genomic_DNA"/>
</dbReference>
<feature type="transmembrane region" description="Helical" evidence="2">
    <location>
        <begin position="40"/>
        <end position="60"/>
    </location>
</feature>
<reference evidence="4" key="1">
    <citation type="submission" date="2011-07" db="EMBL/GenBank/DDBJ databases">
        <authorList>
            <consortium name="Caenorhabditis brenneri Sequencing and Analysis Consortium"/>
            <person name="Wilson R.K."/>
        </authorList>
    </citation>
    <scope>NUCLEOTIDE SEQUENCE [LARGE SCALE GENOMIC DNA]</scope>
    <source>
        <strain evidence="4">PB2801</strain>
    </source>
</reference>
<evidence type="ECO:0008006" key="5">
    <source>
        <dbReference type="Google" id="ProtNLM"/>
    </source>
</evidence>
<evidence type="ECO:0000313" key="3">
    <source>
        <dbReference type="EMBL" id="EGT50361.1"/>
    </source>
</evidence>
<feature type="region of interest" description="Disordered" evidence="1">
    <location>
        <begin position="1"/>
        <end position="31"/>
    </location>
</feature>
<accession>G0N1Z7</accession>
<feature type="compositionally biased region" description="Basic residues" evidence="1">
    <location>
        <begin position="1"/>
        <end position="16"/>
    </location>
</feature>
<name>G0N1Z7_CAEBE</name>